<feature type="transmembrane region" description="Helical" evidence="7">
    <location>
        <begin position="102"/>
        <end position="123"/>
    </location>
</feature>
<accession>A0A5P2G2A6</accession>
<protein>
    <submittedName>
        <fullName evidence="8">Diacylglyceryl transferase</fullName>
    </submittedName>
</protein>
<evidence type="ECO:0000313" key="8">
    <source>
        <dbReference type="EMBL" id="QES87962.1"/>
    </source>
</evidence>
<comment type="similarity">
    <text evidence="1">Belongs to the Lgt family.</text>
</comment>
<organism evidence="8 9">
    <name type="scientific">Rhizosphaericola mali</name>
    <dbReference type="NCBI Taxonomy" id="2545455"/>
    <lineage>
        <taxon>Bacteria</taxon>
        <taxon>Pseudomonadati</taxon>
        <taxon>Bacteroidota</taxon>
        <taxon>Chitinophagia</taxon>
        <taxon>Chitinophagales</taxon>
        <taxon>Chitinophagaceae</taxon>
        <taxon>Rhizosphaericola</taxon>
    </lineage>
</organism>
<evidence type="ECO:0000313" key="9">
    <source>
        <dbReference type="Proteomes" id="UP000292424"/>
    </source>
</evidence>
<evidence type="ECO:0000256" key="4">
    <source>
        <dbReference type="ARBA" id="ARBA00022692"/>
    </source>
</evidence>
<evidence type="ECO:0000256" key="6">
    <source>
        <dbReference type="ARBA" id="ARBA00023136"/>
    </source>
</evidence>
<dbReference type="OrthoDB" id="871140at2"/>
<sequence length="390" mass="44117">MYPNLYYVFKELFHIDLPALKVINTFGFFVAIAFLICAALIVKELKRRQALGIFTYEDKKVTIGEPATTTELVLNFVLGFAMGYKILGVFVTKGALNNPQEFLFSGQGNFIAGIAVGALFAFLKWQEKNKVKLAKPETRTIRIWPSDRVGDIIMIAAGGGFVGAKIFDNLENWNRFIQDPIGNLLSPSGLTYYGGLIVASLSLWYYFRKHNMRFIDVADALAPILMLSYGLGRIGCQVAGDGDWGIVNTKPKPFSWMPDWFWSYDYAHNVNKEGVPLPNCTWDDYCTHLPQGVFPTPLYEIIVSVILFFFLWSVRKKITTPGKLFGLYLFVNGWERLLIEQIRVNTKYDIFGFHPTQAEIIATVLIVGGALLFFKAKDWIKPTTNHLAKN</sequence>
<feature type="transmembrane region" description="Helical" evidence="7">
    <location>
        <begin position="190"/>
        <end position="207"/>
    </location>
</feature>
<dbReference type="RefSeq" id="WP_131328849.1">
    <property type="nucleotide sequence ID" value="NZ_CP044016.1"/>
</dbReference>
<dbReference type="GO" id="GO:0008961">
    <property type="term" value="F:phosphatidylglycerol-prolipoprotein diacylglyceryl transferase activity"/>
    <property type="evidence" value="ECO:0007669"/>
    <property type="project" value="InterPro"/>
</dbReference>
<dbReference type="PANTHER" id="PTHR30589">
    <property type="entry name" value="PROLIPOPROTEIN DIACYLGLYCERYL TRANSFERASE"/>
    <property type="match status" value="1"/>
</dbReference>
<evidence type="ECO:0000256" key="7">
    <source>
        <dbReference type="SAM" id="Phobius"/>
    </source>
</evidence>
<proteinExistence type="inferred from homology"/>
<evidence type="ECO:0000256" key="3">
    <source>
        <dbReference type="ARBA" id="ARBA00022679"/>
    </source>
</evidence>
<dbReference type="InterPro" id="IPR001640">
    <property type="entry name" value="Lgt"/>
</dbReference>
<reference evidence="8 9" key="1">
    <citation type="submission" date="2019-09" db="EMBL/GenBank/DDBJ databases">
        <title>Complete genome sequence of Arachidicoccus sp. B3-10 isolated from apple orchard soil.</title>
        <authorList>
            <person name="Kim H.S."/>
            <person name="Han K.-I."/>
            <person name="Suh M.K."/>
            <person name="Lee K.C."/>
            <person name="Eom M.K."/>
            <person name="Kim J.-S."/>
            <person name="Kang S.W."/>
            <person name="Sin Y."/>
            <person name="Lee J.-S."/>
        </authorList>
    </citation>
    <scope>NUCLEOTIDE SEQUENCE [LARGE SCALE GENOMIC DNA]</scope>
    <source>
        <strain evidence="8 9">B3-10</strain>
    </source>
</reference>
<gene>
    <name evidence="8" type="ORF">E0W69_004535</name>
</gene>
<keyword evidence="4 7" id="KW-0812">Transmembrane</keyword>
<dbReference type="EMBL" id="CP044016">
    <property type="protein sequence ID" value="QES87962.1"/>
    <property type="molecule type" value="Genomic_DNA"/>
</dbReference>
<dbReference type="GO" id="GO:0005886">
    <property type="term" value="C:plasma membrane"/>
    <property type="evidence" value="ECO:0007669"/>
    <property type="project" value="InterPro"/>
</dbReference>
<keyword evidence="3 8" id="KW-0808">Transferase</keyword>
<dbReference type="KEGG" id="arac:E0W69_004535"/>
<dbReference type="Proteomes" id="UP000292424">
    <property type="component" value="Chromosome"/>
</dbReference>
<name>A0A5P2G2A6_9BACT</name>
<keyword evidence="9" id="KW-1185">Reference proteome</keyword>
<feature type="transmembrane region" description="Helical" evidence="7">
    <location>
        <begin position="72"/>
        <end position="90"/>
    </location>
</feature>
<dbReference type="AlphaFoldDB" id="A0A5P2G2A6"/>
<keyword evidence="5 7" id="KW-1133">Transmembrane helix</keyword>
<evidence type="ECO:0000256" key="5">
    <source>
        <dbReference type="ARBA" id="ARBA00022989"/>
    </source>
</evidence>
<dbReference type="GO" id="GO:0042158">
    <property type="term" value="P:lipoprotein biosynthetic process"/>
    <property type="evidence" value="ECO:0007669"/>
    <property type="project" value="InterPro"/>
</dbReference>
<feature type="transmembrane region" description="Helical" evidence="7">
    <location>
        <begin position="20"/>
        <end position="42"/>
    </location>
</feature>
<feature type="transmembrane region" description="Helical" evidence="7">
    <location>
        <begin position="297"/>
        <end position="314"/>
    </location>
</feature>
<keyword evidence="6 7" id="KW-0472">Membrane</keyword>
<evidence type="ECO:0000256" key="2">
    <source>
        <dbReference type="ARBA" id="ARBA00022475"/>
    </source>
</evidence>
<dbReference type="PANTHER" id="PTHR30589:SF0">
    <property type="entry name" value="PHOSPHATIDYLGLYCEROL--PROLIPOPROTEIN DIACYLGLYCERYL TRANSFERASE"/>
    <property type="match status" value="1"/>
</dbReference>
<evidence type="ECO:0000256" key="1">
    <source>
        <dbReference type="ARBA" id="ARBA00007150"/>
    </source>
</evidence>
<keyword evidence="2" id="KW-1003">Cell membrane</keyword>
<dbReference type="Pfam" id="PF01790">
    <property type="entry name" value="LGT"/>
    <property type="match status" value="1"/>
</dbReference>